<dbReference type="HOGENOM" id="CLU_1935983_0_0_9"/>
<evidence type="ECO:0000313" key="2">
    <source>
        <dbReference type="Proteomes" id="UP000029507"/>
    </source>
</evidence>
<protein>
    <submittedName>
        <fullName evidence="1">Uncharacterized protein</fullName>
    </submittedName>
</protein>
<organism evidence="1 2">
    <name type="scientific">Paenibacillus stellifer</name>
    <dbReference type="NCBI Taxonomy" id="169760"/>
    <lineage>
        <taxon>Bacteria</taxon>
        <taxon>Bacillati</taxon>
        <taxon>Bacillota</taxon>
        <taxon>Bacilli</taxon>
        <taxon>Bacillales</taxon>
        <taxon>Paenibacillaceae</taxon>
        <taxon>Paenibacillus</taxon>
    </lineage>
</organism>
<dbReference type="EMBL" id="CP009286">
    <property type="protein sequence ID" value="AIQ65211.1"/>
    <property type="molecule type" value="Genomic_DNA"/>
</dbReference>
<sequence>MNMILKTVLEASLGRSLCVLVNFMGRKTRNVEYVCNFVAQLSVGNVLGSFNIIENIESAFFPWRGSEPDLRKGVNQQLRKLEQIIGLSGIPRLPDHAILSDESAIHDRIDEGERRLSYIIRMGDSNNEMD</sequence>
<dbReference type="STRING" id="169760.PSTEL_20925"/>
<dbReference type="Proteomes" id="UP000029507">
    <property type="component" value="Chromosome"/>
</dbReference>
<gene>
    <name evidence="1" type="ORF">PSTEL_20925</name>
</gene>
<proteinExistence type="predicted"/>
<dbReference type="KEGG" id="pste:PSTEL_20925"/>
<reference evidence="1 2" key="1">
    <citation type="submission" date="2014-08" db="EMBL/GenBank/DDBJ databases">
        <title>Comparative genomics of the Paenibacillus odorifer group.</title>
        <authorList>
            <person name="den Bakker H.C."/>
            <person name="Tsai Y.-C."/>
            <person name="Martin N."/>
            <person name="Korlach J."/>
            <person name="Wiedmann M."/>
        </authorList>
    </citation>
    <scope>NUCLEOTIDE SEQUENCE [LARGE SCALE GENOMIC DNA]</scope>
    <source>
        <strain evidence="1 2">DSM 14472</strain>
    </source>
</reference>
<dbReference type="AlphaFoldDB" id="A0A089LUJ5"/>
<accession>A0A089LUJ5</accession>
<evidence type="ECO:0000313" key="1">
    <source>
        <dbReference type="EMBL" id="AIQ65211.1"/>
    </source>
</evidence>
<keyword evidence="2" id="KW-1185">Reference proteome</keyword>
<name>A0A089LUJ5_9BACL</name>